<dbReference type="PANTHER" id="PTHR35312">
    <property type="entry name" value="OS07G0641800 PROTEIN"/>
    <property type="match status" value="1"/>
</dbReference>
<comment type="caution">
    <text evidence="1">The sequence shown here is derived from an EMBL/GenBank/DDBJ whole genome shotgun (WGS) entry which is preliminary data.</text>
</comment>
<reference evidence="1 2" key="1">
    <citation type="journal article" date="2022" name="Nat. Plants">
        <title>Genomes of leafy and leafless Platanthera orchids illuminate the evolution of mycoheterotrophy.</title>
        <authorList>
            <person name="Li M.H."/>
            <person name="Liu K.W."/>
            <person name="Li Z."/>
            <person name="Lu H.C."/>
            <person name="Ye Q.L."/>
            <person name="Zhang D."/>
            <person name="Wang J.Y."/>
            <person name="Li Y.F."/>
            <person name="Zhong Z.M."/>
            <person name="Liu X."/>
            <person name="Yu X."/>
            <person name="Liu D.K."/>
            <person name="Tu X.D."/>
            <person name="Liu B."/>
            <person name="Hao Y."/>
            <person name="Liao X.Y."/>
            <person name="Jiang Y.T."/>
            <person name="Sun W.H."/>
            <person name="Chen J."/>
            <person name="Chen Y.Q."/>
            <person name="Ai Y."/>
            <person name="Zhai J.W."/>
            <person name="Wu S.S."/>
            <person name="Zhou Z."/>
            <person name="Hsiao Y.Y."/>
            <person name="Wu W.L."/>
            <person name="Chen Y.Y."/>
            <person name="Lin Y.F."/>
            <person name="Hsu J.L."/>
            <person name="Li C.Y."/>
            <person name="Wang Z.W."/>
            <person name="Zhao X."/>
            <person name="Zhong W.Y."/>
            <person name="Ma X.K."/>
            <person name="Ma L."/>
            <person name="Huang J."/>
            <person name="Chen G.Z."/>
            <person name="Huang M.Z."/>
            <person name="Huang L."/>
            <person name="Peng D.H."/>
            <person name="Luo Y.B."/>
            <person name="Zou S.Q."/>
            <person name="Chen S.P."/>
            <person name="Lan S."/>
            <person name="Tsai W.C."/>
            <person name="Van de Peer Y."/>
            <person name="Liu Z.J."/>
        </authorList>
    </citation>
    <scope>NUCLEOTIDE SEQUENCE [LARGE SCALE GENOMIC DNA]</scope>
    <source>
        <strain evidence="1">Lor288</strain>
    </source>
</reference>
<dbReference type="PANTHER" id="PTHR35312:SF1">
    <property type="entry name" value="OS07G0641800 PROTEIN"/>
    <property type="match status" value="1"/>
</dbReference>
<dbReference type="EMBL" id="JBBWWR010000003">
    <property type="protein sequence ID" value="KAK8968959.1"/>
    <property type="molecule type" value="Genomic_DNA"/>
</dbReference>
<organism evidence="1 2">
    <name type="scientific">Platanthera guangdongensis</name>
    <dbReference type="NCBI Taxonomy" id="2320717"/>
    <lineage>
        <taxon>Eukaryota</taxon>
        <taxon>Viridiplantae</taxon>
        <taxon>Streptophyta</taxon>
        <taxon>Embryophyta</taxon>
        <taxon>Tracheophyta</taxon>
        <taxon>Spermatophyta</taxon>
        <taxon>Magnoliopsida</taxon>
        <taxon>Liliopsida</taxon>
        <taxon>Asparagales</taxon>
        <taxon>Orchidaceae</taxon>
        <taxon>Orchidoideae</taxon>
        <taxon>Orchideae</taxon>
        <taxon>Orchidinae</taxon>
        <taxon>Platanthera</taxon>
    </lineage>
</organism>
<gene>
    <name evidence="1" type="ORF">KSP40_PGU012270</name>
</gene>
<name>A0ABR2MZI0_9ASPA</name>
<dbReference type="Proteomes" id="UP001412067">
    <property type="component" value="Unassembled WGS sequence"/>
</dbReference>
<protein>
    <submittedName>
        <fullName evidence="1">Uncharacterized protein</fullName>
    </submittedName>
</protein>
<evidence type="ECO:0000313" key="2">
    <source>
        <dbReference type="Proteomes" id="UP001412067"/>
    </source>
</evidence>
<evidence type="ECO:0000313" key="1">
    <source>
        <dbReference type="EMBL" id="KAK8968959.1"/>
    </source>
</evidence>
<accession>A0ABR2MZI0</accession>
<sequence length="113" mass="13314">MEEHEFRRVLDLFPVVRSRDYCDESKGDSSSHFAQDEVTEWQKGWQEMDKKDELNENESEDAFWSKFRAAAERKVGLTNAERFCSAFKTVHKKLVYEKLSLEAARRFVATSKN</sequence>
<proteinExistence type="predicted"/>
<keyword evidence="2" id="KW-1185">Reference proteome</keyword>